<dbReference type="SUPFAM" id="SSF46689">
    <property type="entry name" value="Homeodomain-like"/>
    <property type="match status" value="1"/>
</dbReference>
<accession>A0A2G9G8C1</accession>
<dbReference type="CDD" id="cd00167">
    <property type="entry name" value="SANT"/>
    <property type="match status" value="2"/>
</dbReference>
<gene>
    <name evidence="8" type="ORF">CDL12_25955</name>
</gene>
<dbReference type="Pfam" id="PF00249">
    <property type="entry name" value="Myb_DNA-binding"/>
    <property type="match status" value="2"/>
</dbReference>
<dbReference type="InterPro" id="IPR001005">
    <property type="entry name" value="SANT/Myb"/>
</dbReference>
<evidence type="ECO:0000256" key="1">
    <source>
        <dbReference type="ARBA" id="ARBA00004123"/>
    </source>
</evidence>
<evidence type="ECO:0000256" key="5">
    <source>
        <dbReference type="ARBA" id="ARBA00057804"/>
    </source>
</evidence>
<dbReference type="InterPro" id="IPR009057">
    <property type="entry name" value="Homeodomain-like_sf"/>
</dbReference>
<dbReference type="STRING" id="429701.A0A2G9G8C1"/>
<dbReference type="GO" id="GO:0003677">
    <property type="term" value="F:DNA binding"/>
    <property type="evidence" value="ECO:0007669"/>
    <property type="project" value="UniProtKB-KW"/>
</dbReference>
<dbReference type="PROSITE" id="PS51294">
    <property type="entry name" value="HTH_MYB"/>
    <property type="match status" value="2"/>
</dbReference>
<dbReference type="FunFam" id="1.10.10.60:FF:000001">
    <property type="entry name" value="MYB-related transcription factor"/>
    <property type="match status" value="1"/>
</dbReference>
<feature type="domain" description="HTH myb-type" evidence="7">
    <location>
        <begin position="61"/>
        <end position="115"/>
    </location>
</feature>
<evidence type="ECO:0000256" key="2">
    <source>
        <dbReference type="ARBA" id="ARBA00022737"/>
    </source>
</evidence>
<dbReference type="InterPro" id="IPR017930">
    <property type="entry name" value="Myb_dom"/>
</dbReference>
<evidence type="ECO:0000256" key="4">
    <source>
        <dbReference type="ARBA" id="ARBA00023242"/>
    </source>
</evidence>
<dbReference type="PANTHER" id="PTHR10641:SF1377">
    <property type="entry name" value="MYB-RELATED PROTEIN MYB4-LIKE"/>
    <property type="match status" value="1"/>
</dbReference>
<dbReference type="OrthoDB" id="2143914at2759"/>
<sequence>MRTPCIDKNGLKKGAWSEEEDKKLRDYILRYGHWNWKLLPKFAGLKRCGKSCRLRWVNYLKPGVKRGNYTKEEEELIAKLQDELGNKWSAIAAKLPGRTDNEIKNFWHTRLKKCSKTTRANSTQNSSRMTYNCKNSQEALGGADLASEAQKFSQKISNFQASDIPILESSGSSPWDSEDSASSSRSAQQLTISCLLENQLKAETYEHVEVLQDQINDEGLSTSADSFGGFQESFWTEPFVVDTYGQGDGFSRLDEGGFLPGYLFM</sequence>
<proteinExistence type="predicted"/>
<dbReference type="PROSITE" id="PS50090">
    <property type="entry name" value="MYB_LIKE"/>
    <property type="match status" value="2"/>
</dbReference>
<keyword evidence="3" id="KW-0238">DNA-binding</keyword>
<comment type="subcellular location">
    <subcellularLocation>
        <location evidence="1">Nucleus</location>
    </subcellularLocation>
</comment>
<dbReference type="SMART" id="SM00717">
    <property type="entry name" value="SANT"/>
    <property type="match status" value="2"/>
</dbReference>
<evidence type="ECO:0000256" key="3">
    <source>
        <dbReference type="ARBA" id="ARBA00023125"/>
    </source>
</evidence>
<dbReference type="PANTHER" id="PTHR10641">
    <property type="entry name" value="MYB FAMILY TRANSCRIPTION FACTOR"/>
    <property type="match status" value="1"/>
</dbReference>
<feature type="domain" description="Myb-like" evidence="6">
    <location>
        <begin position="61"/>
        <end position="111"/>
    </location>
</feature>
<evidence type="ECO:0000259" key="7">
    <source>
        <dbReference type="PROSITE" id="PS51294"/>
    </source>
</evidence>
<reference evidence="9" key="1">
    <citation type="journal article" date="2018" name="Gigascience">
        <title>Genome assembly of the Pink Ipe (Handroanthus impetiginosus, Bignoniaceae), a highly valued, ecologically keystone Neotropical timber forest tree.</title>
        <authorList>
            <person name="Silva-Junior O.B."/>
            <person name="Grattapaglia D."/>
            <person name="Novaes E."/>
            <person name="Collevatti R.G."/>
        </authorList>
    </citation>
    <scope>NUCLEOTIDE SEQUENCE [LARGE SCALE GENOMIC DNA]</scope>
    <source>
        <strain evidence="9">cv. UFG-1</strain>
    </source>
</reference>
<keyword evidence="4" id="KW-0539">Nucleus</keyword>
<evidence type="ECO:0000313" key="8">
    <source>
        <dbReference type="EMBL" id="PIN01534.1"/>
    </source>
</evidence>
<feature type="domain" description="Myb-like" evidence="6">
    <location>
        <begin position="8"/>
        <end position="60"/>
    </location>
</feature>
<dbReference type="AlphaFoldDB" id="A0A2G9G8C1"/>
<dbReference type="Gene3D" id="1.10.10.60">
    <property type="entry name" value="Homeodomain-like"/>
    <property type="match status" value="2"/>
</dbReference>
<comment type="caution">
    <text evidence="8">The sequence shown here is derived from an EMBL/GenBank/DDBJ whole genome shotgun (WGS) entry which is preliminary data.</text>
</comment>
<dbReference type="EMBL" id="NKXS01006371">
    <property type="protein sequence ID" value="PIN01534.1"/>
    <property type="molecule type" value="Genomic_DNA"/>
</dbReference>
<protein>
    <submittedName>
        <fullName evidence="8">Transcription factor, Myb superfamily</fullName>
    </submittedName>
</protein>
<dbReference type="InterPro" id="IPR015495">
    <property type="entry name" value="Myb_TF_plants"/>
</dbReference>
<dbReference type="GO" id="GO:0005634">
    <property type="term" value="C:nucleus"/>
    <property type="evidence" value="ECO:0007669"/>
    <property type="project" value="UniProtKB-SubCell"/>
</dbReference>
<keyword evidence="9" id="KW-1185">Reference proteome</keyword>
<feature type="domain" description="HTH myb-type" evidence="7">
    <location>
        <begin position="8"/>
        <end position="60"/>
    </location>
</feature>
<evidence type="ECO:0000313" key="9">
    <source>
        <dbReference type="Proteomes" id="UP000231279"/>
    </source>
</evidence>
<dbReference type="Proteomes" id="UP000231279">
    <property type="component" value="Unassembled WGS sequence"/>
</dbReference>
<evidence type="ECO:0000259" key="6">
    <source>
        <dbReference type="PROSITE" id="PS50090"/>
    </source>
</evidence>
<comment type="function">
    <text evidence="5">Transcription factor.</text>
</comment>
<organism evidence="8 9">
    <name type="scientific">Handroanthus impetiginosus</name>
    <dbReference type="NCBI Taxonomy" id="429701"/>
    <lineage>
        <taxon>Eukaryota</taxon>
        <taxon>Viridiplantae</taxon>
        <taxon>Streptophyta</taxon>
        <taxon>Embryophyta</taxon>
        <taxon>Tracheophyta</taxon>
        <taxon>Spermatophyta</taxon>
        <taxon>Magnoliopsida</taxon>
        <taxon>eudicotyledons</taxon>
        <taxon>Gunneridae</taxon>
        <taxon>Pentapetalae</taxon>
        <taxon>asterids</taxon>
        <taxon>lamiids</taxon>
        <taxon>Lamiales</taxon>
        <taxon>Bignoniaceae</taxon>
        <taxon>Crescentiina</taxon>
        <taxon>Tabebuia alliance</taxon>
        <taxon>Handroanthus</taxon>
    </lineage>
</organism>
<name>A0A2G9G8C1_9LAMI</name>
<keyword evidence="2" id="KW-0677">Repeat</keyword>